<proteinExistence type="predicted"/>
<evidence type="ECO:0000313" key="2">
    <source>
        <dbReference type="Proteomes" id="UP000714915"/>
    </source>
</evidence>
<accession>A0A955LA92</accession>
<dbReference type="Gene3D" id="1.10.287.1080">
    <property type="entry name" value="MazG-like"/>
    <property type="match status" value="1"/>
</dbReference>
<name>A0A955LA92_9BACT</name>
<dbReference type="CDD" id="cd11537">
    <property type="entry name" value="NTP-PPase_RS21-C6_like"/>
    <property type="match status" value="1"/>
</dbReference>
<dbReference type="EMBL" id="JAGQLF010000038">
    <property type="protein sequence ID" value="MCA9387035.1"/>
    <property type="molecule type" value="Genomic_DNA"/>
</dbReference>
<evidence type="ECO:0000313" key="1">
    <source>
        <dbReference type="EMBL" id="MCA9387035.1"/>
    </source>
</evidence>
<reference evidence="1" key="1">
    <citation type="submission" date="2020-04" db="EMBL/GenBank/DDBJ databases">
        <authorList>
            <person name="Zhang T."/>
        </authorList>
    </citation>
    <scope>NUCLEOTIDE SEQUENCE</scope>
    <source>
        <strain evidence="1">HKST-UBA09</strain>
    </source>
</reference>
<dbReference type="SUPFAM" id="SSF101386">
    <property type="entry name" value="all-alpha NTP pyrophosphatases"/>
    <property type="match status" value="1"/>
</dbReference>
<reference evidence="1" key="2">
    <citation type="journal article" date="2021" name="Microbiome">
        <title>Successional dynamics and alternative stable states in a saline activated sludge microbial community over 9 years.</title>
        <authorList>
            <person name="Wang Y."/>
            <person name="Ye J."/>
            <person name="Ju F."/>
            <person name="Liu L."/>
            <person name="Boyd J.A."/>
            <person name="Deng Y."/>
            <person name="Parks D.H."/>
            <person name="Jiang X."/>
            <person name="Yin X."/>
            <person name="Woodcroft B.J."/>
            <person name="Tyson G.W."/>
            <person name="Hugenholtz P."/>
            <person name="Polz M.F."/>
            <person name="Zhang T."/>
        </authorList>
    </citation>
    <scope>NUCLEOTIDE SEQUENCE</scope>
    <source>
        <strain evidence="1">HKST-UBA09</strain>
    </source>
</reference>
<sequence>MNYKLLKKELDIYRKARGWDKNPPVDLAKSVIIEAAEILEHFQWDETLRLKGTEVSVKDKNLEEISDEIADVVIYLFALCDQLNVDLVDITASKLEKVKLKYPAGINDKDYMKRKMEYRKKRKGAK</sequence>
<dbReference type="Proteomes" id="UP000714915">
    <property type="component" value="Unassembled WGS sequence"/>
</dbReference>
<dbReference type="PANTHER" id="PTHR46523">
    <property type="entry name" value="DCTP PYROPHOSPHATASE 1"/>
    <property type="match status" value="1"/>
</dbReference>
<protein>
    <submittedName>
        <fullName evidence="1">Nucleotide pyrophosphohydrolase</fullName>
    </submittedName>
</protein>
<organism evidence="1 2">
    <name type="scientific">Candidatus Dojkabacteria bacterium</name>
    <dbReference type="NCBI Taxonomy" id="2099670"/>
    <lineage>
        <taxon>Bacteria</taxon>
        <taxon>Candidatus Dojkabacteria</taxon>
    </lineage>
</organism>
<dbReference type="InterPro" id="IPR052555">
    <property type="entry name" value="dCTP_Pyrophosphatase"/>
</dbReference>
<dbReference type="GO" id="GO:0009143">
    <property type="term" value="P:nucleoside triphosphate catabolic process"/>
    <property type="evidence" value="ECO:0007669"/>
    <property type="project" value="InterPro"/>
</dbReference>
<dbReference type="InterPro" id="IPR025984">
    <property type="entry name" value="DCTPP"/>
</dbReference>
<dbReference type="PIRSF" id="PIRSF029826">
    <property type="entry name" value="UCP029826_pph"/>
    <property type="match status" value="1"/>
</dbReference>
<dbReference type="AlphaFoldDB" id="A0A955LA92"/>
<dbReference type="GO" id="GO:0047429">
    <property type="term" value="F:nucleoside triphosphate diphosphatase activity"/>
    <property type="evidence" value="ECO:0007669"/>
    <property type="project" value="InterPro"/>
</dbReference>
<dbReference type="Pfam" id="PF12643">
    <property type="entry name" value="MazG-like"/>
    <property type="match status" value="1"/>
</dbReference>
<dbReference type="PANTHER" id="PTHR46523:SF1">
    <property type="entry name" value="DCTP PYROPHOSPHATASE 1"/>
    <property type="match status" value="1"/>
</dbReference>
<gene>
    <name evidence="1" type="ORF">KC669_03300</name>
</gene>
<comment type="caution">
    <text evidence="1">The sequence shown here is derived from an EMBL/GenBank/DDBJ whole genome shotgun (WGS) entry which is preliminary data.</text>
</comment>